<feature type="domain" description="TACO1/YebC-like second and third" evidence="3">
    <location>
        <begin position="152"/>
        <end position="311"/>
    </location>
</feature>
<sequence length="311" mass="34186">MRPVVLAGVSVFTSPADHLPSLFTGMSYLTQPLRRATVALTCRLSTQAWHCPPGPPCPPSVAWGYEGWRGMAGHSKWANIRHTKALKDDQKQRVIMKCIQMIKIAVKEGGSADPKLNSKLARVIEHARSQNMPASSITSTLKQTQKSQDNAKSMILEYKAPGGLLLLVEVLTDNVVRTRSSIQSVIKKTSIQEVKGGGIHHLFNEKGVVIAGKDKTTQLEEALELAIEVGAEEVEEEKGGEKGQFVFTCSPEAFLEVKKGVEEQGYSVSYANIDYLPQTPLSLDNEDLERVSAVLEKLDNVEDVMRIHVNL</sequence>
<evidence type="ECO:0000313" key="5">
    <source>
        <dbReference type="EMBL" id="JAI62537.1"/>
    </source>
</evidence>
<dbReference type="InterPro" id="IPR026564">
    <property type="entry name" value="Transcrip_reg_TACO1-like_dom3"/>
</dbReference>
<proteinExistence type="inferred from homology"/>
<evidence type="ECO:0000256" key="1">
    <source>
        <dbReference type="ARBA" id="ARBA00004173"/>
    </source>
</evidence>
<dbReference type="InterPro" id="IPR002876">
    <property type="entry name" value="Transcrip_reg_TACO1-like"/>
</dbReference>
<dbReference type="Pfam" id="PF01709">
    <property type="entry name" value="Transcrip_reg"/>
    <property type="match status" value="1"/>
</dbReference>
<protein>
    <recommendedName>
        <fullName evidence="6">Transcriptional regulatory protein</fullName>
    </recommendedName>
</protein>
<dbReference type="Gene3D" id="3.30.70.980">
    <property type="match status" value="2"/>
</dbReference>
<organism evidence="5">
    <name type="scientific">Scylla olivacea</name>
    <name type="common">Orange mud crab</name>
    <name type="synonym">Cancer olivacea</name>
    <dbReference type="NCBI Taxonomy" id="85551"/>
    <lineage>
        <taxon>Eukaryota</taxon>
        <taxon>Metazoa</taxon>
        <taxon>Ecdysozoa</taxon>
        <taxon>Arthropoda</taxon>
        <taxon>Crustacea</taxon>
        <taxon>Multicrustacea</taxon>
        <taxon>Malacostraca</taxon>
        <taxon>Eumalacostraca</taxon>
        <taxon>Eucarida</taxon>
        <taxon>Decapoda</taxon>
        <taxon>Pleocyemata</taxon>
        <taxon>Brachyura</taxon>
        <taxon>Eubrachyura</taxon>
        <taxon>Portunoidea</taxon>
        <taxon>Portunidae</taxon>
        <taxon>Portuninae</taxon>
        <taxon>Scylla</taxon>
    </lineage>
</organism>
<feature type="domain" description="TACO1/YebC-like N-terminal" evidence="4">
    <location>
        <begin position="75"/>
        <end position="145"/>
    </location>
</feature>
<comment type="subcellular location">
    <subcellularLocation>
        <location evidence="1">Mitochondrion</location>
    </subcellularLocation>
</comment>
<dbReference type="SUPFAM" id="SSF75625">
    <property type="entry name" value="YebC-like"/>
    <property type="match status" value="1"/>
</dbReference>
<dbReference type="InterPro" id="IPR017856">
    <property type="entry name" value="Integrase-like_N"/>
</dbReference>
<dbReference type="AlphaFoldDB" id="A0A0P4WAI2"/>
<dbReference type="PANTHER" id="PTHR12532:SF0">
    <property type="entry name" value="TRANSLATIONAL ACTIVATOR OF CYTOCHROME C OXIDASE 1"/>
    <property type="match status" value="1"/>
</dbReference>
<dbReference type="InterPro" id="IPR029072">
    <property type="entry name" value="YebC-like"/>
</dbReference>
<comment type="similarity">
    <text evidence="2">Belongs to the TACO1 family.</text>
</comment>
<dbReference type="FunFam" id="1.10.10.200:FF:000002">
    <property type="entry name" value="Probable transcriptional regulatory protein CLM62_37755"/>
    <property type="match status" value="1"/>
</dbReference>
<evidence type="ECO:0000259" key="4">
    <source>
        <dbReference type="Pfam" id="PF20772"/>
    </source>
</evidence>
<name>A0A0P4WAI2_SCYOL</name>
<dbReference type="InterPro" id="IPR048300">
    <property type="entry name" value="TACO1_YebC-like_2nd/3rd_dom"/>
</dbReference>
<evidence type="ECO:0000256" key="2">
    <source>
        <dbReference type="ARBA" id="ARBA00008724"/>
    </source>
</evidence>
<evidence type="ECO:0008006" key="6">
    <source>
        <dbReference type="Google" id="ProtNLM"/>
    </source>
</evidence>
<dbReference type="GO" id="GO:0005739">
    <property type="term" value="C:mitochondrion"/>
    <property type="evidence" value="ECO:0007669"/>
    <property type="project" value="UniProtKB-SubCell"/>
</dbReference>
<dbReference type="InterPro" id="IPR049083">
    <property type="entry name" value="TACO1_YebC_N"/>
</dbReference>
<dbReference type="HAMAP" id="MF_00693">
    <property type="entry name" value="Transcrip_reg_TACO1"/>
    <property type="match status" value="1"/>
</dbReference>
<dbReference type="EMBL" id="GDRN01078697">
    <property type="protein sequence ID" value="JAI62537.1"/>
    <property type="molecule type" value="Transcribed_RNA"/>
</dbReference>
<dbReference type="Pfam" id="PF20772">
    <property type="entry name" value="TACO1_YebC_N"/>
    <property type="match status" value="1"/>
</dbReference>
<evidence type="ECO:0000259" key="3">
    <source>
        <dbReference type="Pfam" id="PF01709"/>
    </source>
</evidence>
<dbReference type="Gene3D" id="1.10.10.200">
    <property type="match status" value="1"/>
</dbReference>
<accession>A0A0P4WAI2</accession>
<reference evidence="5" key="1">
    <citation type="submission" date="2015-09" db="EMBL/GenBank/DDBJ databases">
        <title>Scylla olivacea transcriptome.</title>
        <authorList>
            <person name="Ikhwanuddin M."/>
        </authorList>
    </citation>
    <scope>NUCLEOTIDE SEQUENCE</scope>
</reference>
<dbReference type="PANTHER" id="PTHR12532">
    <property type="entry name" value="TRANSLATIONAL ACTIVATOR OF CYTOCHROME C OXIDASE 1"/>
    <property type="match status" value="1"/>
</dbReference>